<protein>
    <submittedName>
        <fullName evidence="1">Uncharacterized protein</fullName>
    </submittedName>
</protein>
<dbReference type="Ensembl" id="ENSANIT00000005394.1">
    <property type="protein sequence ID" value="ENSANIP00000005223.1"/>
    <property type="gene ID" value="ENSANIG00000003599.1"/>
</dbReference>
<proteinExistence type="predicted"/>
<organism evidence="1 2">
    <name type="scientific">Accipiter nisus</name>
    <name type="common">Eurasian sparrowhawk</name>
    <dbReference type="NCBI Taxonomy" id="211598"/>
    <lineage>
        <taxon>Eukaryota</taxon>
        <taxon>Metazoa</taxon>
        <taxon>Chordata</taxon>
        <taxon>Craniata</taxon>
        <taxon>Vertebrata</taxon>
        <taxon>Euteleostomi</taxon>
        <taxon>Archelosauria</taxon>
        <taxon>Archosauria</taxon>
        <taxon>Dinosauria</taxon>
        <taxon>Saurischia</taxon>
        <taxon>Theropoda</taxon>
        <taxon>Coelurosauria</taxon>
        <taxon>Aves</taxon>
        <taxon>Neognathae</taxon>
        <taxon>Neoaves</taxon>
        <taxon>Telluraves</taxon>
        <taxon>Accipitrimorphae</taxon>
        <taxon>Accipitriformes</taxon>
        <taxon>Accipitridae</taxon>
        <taxon>Accipitrinae</taxon>
        <taxon>Accipiter</taxon>
    </lineage>
</organism>
<reference evidence="1" key="2">
    <citation type="submission" date="2025-09" db="UniProtKB">
        <authorList>
            <consortium name="Ensembl"/>
        </authorList>
    </citation>
    <scope>IDENTIFICATION</scope>
</reference>
<keyword evidence="2" id="KW-1185">Reference proteome</keyword>
<evidence type="ECO:0000313" key="2">
    <source>
        <dbReference type="Proteomes" id="UP000694541"/>
    </source>
</evidence>
<evidence type="ECO:0000313" key="1">
    <source>
        <dbReference type="Ensembl" id="ENSANIP00000005223.1"/>
    </source>
</evidence>
<dbReference type="AlphaFoldDB" id="A0A8B9MBL6"/>
<sequence>MSCRGLLGHDAFQQSLTVQEIFLQYYERFSFFFIKGGNDGSTLWAAGLRLVPTIQLSSYQHHPALPPWLTPRCAAWGSGRVMLQHGAAVGGSDPQQWVGHQEFRWAEQC</sequence>
<name>A0A8B9MBL6_9AVES</name>
<accession>A0A8B9MBL6</accession>
<reference evidence="1" key="1">
    <citation type="submission" date="2025-08" db="UniProtKB">
        <authorList>
            <consortium name="Ensembl"/>
        </authorList>
    </citation>
    <scope>IDENTIFICATION</scope>
</reference>
<dbReference type="Proteomes" id="UP000694541">
    <property type="component" value="Unplaced"/>
</dbReference>